<comment type="caution">
    <text evidence="1">The sequence shown here is derived from an EMBL/GenBank/DDBJ whole genome shotgun (WGS) entry which is preliminary data.</text>
</comment>
<name>A0ABS0KXJ0_9BACT</name>
<keyword evidence="2" id="KW-1185">Reference proteome</keyword>
<organism evidence="1 2">
    <name type="scientific">Hymenobacter guriensis</name>
    <dbReference type="NCBI Taxonomy" id="2793065"/>
    <lineage>
        <taxon>Bacteria</taxon>
        <taxon>Pseudomonadati</taxon>
        <taxon>Bacteroidota</taxon>
        <taxon>Cytophagia</taxon>
        <taxon>Cytophagales</taxon>
        <taxon>Hymenobacteraceae</taxon>
        <taxon>Hymenobacter</taxon>
    </lineage>
</organism>
<protein>
    <submittedName>
        <fullName evidence="1">Uncharacterized protein</fullName>
    </submittedName>
</protein>
<dbReference type="Proteomes" id="UP000601099">
    <property type="component" value="Unassembled WGS sequence"/>
</dbReference>
<accession>A0ABS0KXJ0</accession>
<gene>
    <name evidence="1" type="ORF">I5L79_03385</name>
</gene>
<proteinExistence type="predicted"/>
<evidence type="ECO:0000313" key="2">
    <source>
        <dbReference type="Proteomes" id="UP000601099"/>
    </source>
</evidence>
<dbReference type="RefSeq" id="WP_196953598.1">
    <property type="nucleotide sequence ID" value="NZ_JADWYK010000001.1"/>
</dbReference>
<dbReference type="EMBL" id="JADWYK010000001">
    <property type="protein sequence ID" value="MBG8552571.1"/>
    <property type="molecule type" value="Genomic_DNA"/>
</dbReference>
<reference evidence="1 2" key="1">
    <citation type="submission" date="2020-11" db="EMBL/GenBank/DDBJ databases">
        <title>Hymenobacter sp.</title>
        <authorList>
            <person name="Kim M.K."/>
        </authorList>
    </citation>
    <scope>NUCLEOTIDE SEQUENCE [LARGE SCALE GENOMIC DNA]</scope>
    <source>
        <strain evidence="1 2">BT594</strain>
    </source>
</reference>
<evidence type="ECO:0000313" key="1">
    <source>
        <dbReference type="EMBL" id="MBG8552571.1"/>
    </source>
</evidence>
<sequence length="86" mass="9057">MSNVWNMEAPTGASLAKAITEVTALEEALDSFFALGKVRRVTLSDGENGLTVEVPQAVGLGVVHELLLGAIARREQLEKQAGGQPV</sequence>